<dbReference type="EMBL" id="CP025096">
    <property type="protein sequence ID" value="AUD04076.1"/>
    <property type="molecule type" value="Genomic_DNA"/>
</dbReference>
<evidence type="ECO:0000313" key="2">
    <source>
        <dbReference type="EMBL" id="AUD04076.1"/>
    </source>
</evidence>
<dbReference type="RefSeq" id="WP_100990142.1">
    <property type="nucleotide sequence ID" value="NZ_CP025096.1"/>
</dbReference>
<dbReference type="AlphaFoldDB" id="A0A2K8Z2G4"/>
<sequence length="169" mass="18562">MRKLHVRATTTWLLPFLFVFGLTGLSSQAQTVLTISGEVTKPLTLQGSDLKAMAHSQVSAKDRDGKEHQYTGIPLVDLLKQAGATLGGELRGENLMKYVVVKAIDGYEVLFALAELDPEFATRTILLADQVDGTPLPFGTGPYRIVVPGEKKPARWIREVKAIEIRFAK</sequence>
<dbReference type="Pfam" id="PF00174">
    <property type="entry name" value="Oxidored_molyb"/>
    <property type="match status" value="1"/>
</dbReference>
<organism evidence="2 3">
    <name type="scientific">Spirosoma pollinicola</name>
    <dbReference type="NCBI Taxonomy" id="2057025"/>
    <lineage>
        <taxon>Bacteria</taxon>
        <taxon>Pseudomonadati</taxon>
        <taxon>Bacteroidota</taxon>
        <taxon>Cytophagia</taxon>
        <taxon>Cytophagales</taxon>
        <taxon>Cytophagaceae</taxon>
        <taxon>Spirosoma</taxon>
    </lineage>
</organism>
<dbReference type="Gene3D" id="3.90.420.10">
    <property type="entry name" value="Oxidoreductase, molybdopterin-binding domain"/>
    <property type="match status" value="1"/>
</dbReference>
<feature type="domain" description="Oxidoreductase molybdopterin-binding" evidence="1">
    <location>
        <begin position="68"/>
        <end position="164"/>
    </location>
</feature>
<dbReference type="SUPFAM" id="SSF56524">
    <property type="entry name" value="Oxidoreductase molybdopterin-binding domain"/>
    <property type="match status" value="1"/>
</dbReference>
<dbReference type="InterPro" id="IPR000572">
    <property type="entry name" value="OxRdtase_Mopterin-bd_dom"/>
</dbReference>
<evidence type="ECO:0000259" key="1">
    <source>
        <dbReference type="Pfam" id="PF00174"/>
    </source>
</evidence>
<proteinExistence type="predicted"/>
<dbReference type="OrthoDB" id="482420at2"/>
<accession>A0A2K8Z2G4</accession>
<evidence type="ECO:0000313" key="3">
    <source>
        <dbReference type="Proteomes" id="UP000232883"/>
    </source>
</evidence>
<gene>
    <name evidence="2" type="ORF">CWM47_20930</name>
</gene>
<reference evidence="2 3" key="1">
    <citation type="submission" date="2017-11" db="EMBL/GenBank/DDBJ databases">
        <title>Taxonomic description and genome sequences of Spirosoma HA7 sp. nov., isolated from pollen microhabitat of Corylus avellana.</title>
        <authorList>
            <person name="Ambika Manirajan B."/>
            <person name="Suarez C."/>
            <person name="Ratering S."/>
            <person name="Geissler-Plaum R."/>
            <person name="Cardinale M."/>
            <person name="Sylvia S."/>
        </authorList>
    </citation>
    <scope>NUCLEOTIDE SEQUENCE [LARGE SCALE GENOMIC DNA]</scope>
    <source>
        <strain evidence="2 3">HA7</strain>
    </source>
</reference>
<dbReference type="Proteomes" id="UP000232883">
    <property type="component" value="Chromosome"/>
</dbReference>
<dbReference type="KEGG" id="spir:CWM47_20930"/>
<protein>
    <submittedName>
        <fullName evidence="2">Molybdopterin-binding protein</fullName>
    </submittedName>
</protein>
<dbReference type="InterPro" id="IPR036374">
    <property type="entry name" value="OxRdtase_Mopterin-bd_sf"/>
</dbReference>
<name>A0A2K8Z2G4_9BACT</name>
<keyword evidence="3" id="KW-1185">Reference proteome</keyword>